<evidence type="ECO:0000259" key="3">
    <source>
        <dbReference type="Pfam" id="PF07859"/>
    </source>
</evidence>
<reference evidence="4 5" key="1">
    <citation type="submission" date="2019-08" db="EMBL/GenBank/DDBJ databases">
        <title>Genomes sequence of Algoriphagus aquimarinus ACAM450.</title>
        <authorList>
            <person name="Bowman J.P."/>
        </authorList>
    </citation>
    <scope>NUCLEOTIDE SEQUENCE [LARGE SCALE GENOMIC DNA]</scope>
    <source>
        <strain evidence="4 5">ACAM 450</strain>
    </source>
</reference>
<feature type="chain" id="PRO_5022983364" evidence="2">
    <location>
        <begin position="20"/>
        <end position="296"/>
    </location>
</feature>
<dbReference type="PANTHER" id="PTHR48081">
    <property type="entry name" value="AB HYDROLASE SUPERFAMILY PROTEIN C4A8.06C"/>
    <property type="match status" value="1"/>
</dbReference>
<dbReference type="RefSeq" id="WP_146919697.1">
    <property type="nucleotide sequence ID" value="NZ_VORW01000015.1"/>
</dbReference>
<organism evidence="4 5">
    <name type="scientific">Algoriphagus aquimarinus</name>
    <dbReference type="NCBI Taxonomy" id="237018"/>
    <lineage>
        <taxon>Bacteria</taxon>
        <taxon>Pseudomonadati</taxon>
        <taxon>Bacteroidota</taxon>
        <taxon>Cytophagia</taxon>
        <taxon>Cytophagales</taxon>
        <taxon>Cyclobacteriaceae</taxon>
        <taxon>Algoriphagus</taxon>
    </lineage>
</organism>
<feature type="signal peptide" evidence="2">
    <location>
        <begin position="1"/>
        <end position="19"/>
    </location>
</feature>
<name>A0A5C7ADD6_9BACT</name>
<dbReference type="InterPro" id="IPR013094">
    <property type="entry name" value="AB_hydrolase_3"/>
</dbReference>
<keyword evidence="1 4" id="KW-0378">Hydrolase</keyword>
<evidence type="ECO:0000256" key="2">
    <source>
        <dbReference type="SAM" id="SignalP"/>
    </source>
</evidence>
<dbReference type="Proteomes" id="UP000321935">
    <property type="component" value="Unassembled WGS sequence"/>
</dbReference>
<keyword evidence="2" id="KW-0732">Signal</keyword>
<accession>A0A5C7ADD6</accession>
<dbReference type="PANTHER" id="PTHR48081:SF8">
    <property type="entry name" value="ALPHA_BETA HYDROLASE FOLD-3 DOMAIN-CONTAINING PROTEIN-RELATED"/>
    <property type="match status" value="1"/>
</dbReference>
<dbReference type="AlphaFoldDB" id="A0A5C7ADD6"/>
<proteinExistence type="predicted"/>
<sequence length="296" mass="33333">MKISTFALLLFFSPTIILAQEAWLSTPESINQFRLRVEAMRPDSSQFDLKVTNKTIELTGRELEIRIYKPSGTSVKPTLIYVHGACWVAGSLDSHDEICRYLSKKSDVNVVAINYRLAPENKFPAGHNDVYDAVEWIWNHANELGLDTEQFAISGESTGAYFTAATALKSRDKKDGPKFSFQLLVYAALDGGGSSWSECKDLYFNDAEDIRSEYGSPLWSDNLSGLPPTFNIFGQYEISRAEEELFMRKLKDVNVVTKSFMNEGVGHDVTNWLSVQTETPAHLKAIEYINEGFKIK</sequence>
<protein>
    <submittedName>
        <fullName evidence="4">Alpha/beta hydrolase</fullName>
    </submittedName>
</protein>
<dbReference type="GO" id="GO:0016787">
    <property type="term" value="F:hydrolase activity"/>
    <property type="evidence" value="ECO:0007669"/>
    <property type="project" value="UniProtKB-KW"/>
</dbReference>
<dbReference type="Pfam" id="PF07859">
    <property type="entry name" value="Abhydrolase_3"/>
    <property type="match status" value="1"/>
</dbReference>
<evidence type="ECO:0000313" key="4">
    <source>
        <dbReference type="EMBL" id="TXE06471.1"/>
    </source>
</evidence>
<dbReference type="InterPro" id="IPR029058">
    <property type="entry name" value="AB_hydrolase_fold"/>
</dbReference>
<dbReference type="OrthoDB" id="9815425at2"/>
<dbReference type="SUPFAM" id="SSF53474">
    <property type="entry name" value="alpha/beta-Hydrolases"/>
    <property type="match status" value="1"/>
</dbReference>
<dbReference type="Gene3D" id="3.40.50.1820">
    <property type="entry name" value="alpha/beta hydrolase"/>
    <property type="match status" value="1"/>
</dbReference>
<gene>
    <name evidence="4" type="ORF">ESV85_17000</name>
</gene>
<evidence type="ECO:0000313" key="5">
    <source>
        <dbReference type="Proteomes" id="UP000321935"/>
    </source>
</evidence>
<evidence type="ECO:0000256" key="1">
    <source>
        <dbReference type="ARBA" id="ARBA00022801"/>
    </source>
</evidence>
<feature type="domain" description="Alpha/beta hydrolase fold-3" evidence="3">
    <location>
        <begin position="79"/>
        <end position="269"/>
    </location>
</feature>
<comment type="caution">
    <text evidence="4">The sequence shown here is derived from an EMBL/GenBank/DDBJ whole genome shotgun (WGS) entry which is preliminary data.</text>
</comment>
<dbReference type="EMBL" id="VORW01000015">
    <property type="protein sequence ID" value="TXE06471.1"/>
    <property type="molecule type" value="Genomic_DNA"/>
</dbReference>
<dbReference type="InterPro" id="IPR050300">
    <property type="entry name" value="GDXG_lipolytic_enzyme"/>
</dbReference>